<dbReference type="Proteomes" id="UP000324159">
    <property type="component" value="Unassembled WGS sequence"/>
</dbReference>
<sequence>MSFTGDLEHLPIVDVIQLLHSTRKSGTLTVQGNGRQSQLVFSEGYIVSANHSNLSVRIGQILVEMKAITPEDREWALRVQREAGDQRKPLIATLIESGRLSREDAYRGLEILIELTIVEILTWERGTFTLDLDNSVIADEYRYFPEKCHQEINLDTQNILMDALRIYDEKLRDGELADGIFDDEPAPQPTDDTAGQTITAAAERREESEKPVISVEDLGLDILDRIEPRIPEVFATLEDRDEAEEHRQAVTKFLPKLSPADQKRLVDFLTSYANSPDTKTDGAKVDIQRQGVVLFSQDPFTRHTATTACRHTGLMSFSSQSESDLVPILDQSLAKSIMPVLVLDAPDSDTTGFSPEELSDLRQKIRSRYPDVPLIQMGNPGQTMFLLQAIREGATAVLPKPDLSVGTDRFVDEMILFLEAFACLVRRLAAQPSVLAESIREQLSELQGLKDAPDVSYALLRVVRKFFPRTLTMIVSSRGIHVEKCLGFGDRFDSRPSLGFSFPVEERTALAQVIASGNIFFAESENHGLGRLFELVGAPASRRILLLPMKVRGRVVSITYADFGCDEPKPIPANIFEIMASQAGLSLENALLRKQIEKRSA</sequence>
<dbReference type="Pfam" id="PF14332">
    <property type="entry name" value="DUF4388"/>
    <property type="match status" value="1"/>
</dbReference>
<organism evidence="2 3">
    <name type="scientific">Geothermobacter ehrlichii</name>
    <dbReference type="NCBI Taxonomy" id="213224"/>
    <lineage>
        <taxon>Bacteria</taxon>
        <taxon>Pseudomonadati</taxon>
        <taxon>Thermodesulfobacteriota</taxon>
        <taxon>Desulfuromonadia</taxon>
        <taxon>Desulfuromonadales</taxon>
        <taxon>Geothermobacteraceae</taxon>
        <taxon>Geothermobacter</taxon>
    </lineage>
</organism>
<reference evidence="2 3" key="1">
    <citation type="submission" date="2019-07" db="EMBL/GenBank/DDBJ databases">
        <title>Genomic Encyclopedia of Type Strains, Phase IV (KMG-IV): sequencing the most valuable type-strain genomes for metagenomic binning, comparative biology and taxonomic classification.</title>
        <authorList>
            <person name="Goeker M."/>
        </authorList>
    </citation>
    <scope>NUCLEOTIDE SEQUENCE [LARGE SCALE GENOMIC DNA]</scope>
    <source>
        <strain evidence="2 3">SS015</strain>
    </source>
</reference>
<dbReference type="PANTHER" id="PTHR36304">
    <property type="entry name" value="DOMAIN GTPASE-ACTIVATING PROTEIN, PUTATIVE-RELATED-RELATED"/>
    <property type="match status" value="1"/>
</dbReference>
<dbReference type="OrthoDB" id="5392507at2"/>
<dbReference type="InterPro" id="IPR037257">
    <property type="entry name" value="T2SS_E_N_sf"/>
</dbReference>
<gene>
    <name evidence="2" type="ORF">EDC39_102255</name>
</gene>
<evidence type="ECO:0000313" key="2">
    <source>
        <dbReference type="EMBL" id="TYO99729.1"/>
    </source>
</evidence>
<dbReference type="InterPro" id="IPR025497">
    <property type="entry name" value="PatA-like_N"/>
</dbReference>
<dbReference type="PANTHER" id="PTHR36304:SF4">
    <property type="entry name" value="DUF4388 DOMAIN-CONTAINING PROTEIN"/>
    <property type="match status" value="1"/>
</dbReference>
<dbReference type="Gene3D" id="3.30.450.40">
    <property type="match status" value="1"/>
</dbReference>
<dbReference type="InterPro" id="IPR029016">
    <property type="entry name" value="GAF-like_dom_sf"/>
</dbReference>
<proteinExistence type="predicted"/>
<name>A0A5D3WMK3_9BACT</name>
<dbReference type="SUPFAM" id="SSF160246">
    <property type="entry name" value="EspE N-terminal domain-like"/>
    <property type="match status" value="1"/>
</dbReference>
<evidence type="ECO:0000313" key="3">
    <source>
        <dbReference type="Proteomes" id="UP000324159"/>
    </source>
</evidence>
<accession>A0A5D3WMK3</accession>
<dbReference type="AlphaFoldDB" id="A0A5D3WMK3"/>
<keyword evidence="3" id="KW-1185">Reference proteome</keyword>
<feature type="domain" description="PatA-like N-terminal" evidence="1">
    <location>
        <begin position="4"/>
        <end position="170"/>
    </location>
</feature>
<dbReference type="RefSeq" id="WP_148895065.1">
    <property type="nucleotide sequence ID" value="NZ_VNIB01000002.1"/>
</dbReference>
<dbReference type="EMBL" id="VNIB01000002">
    <property type="protein sequence ID" value="TYO99729.1"/>
    <property type="molecule type" value="Genomic_DNA"/>
</dbReference>
<protein>
    <submittedName>
        <fullName evidence="2">Uncharacterized protein DUF4388</fullName>
    </submittedName>
</protein>
<comment type="caution">
    <text evidence="2">The sequence shown here is derived from an EMBL/GenBank/DDBJ whole genome shotgun (WGS) entry which is preliminary data.</text>
</comment>
<evidence type="ECO:0000259" key="1">
    <source>
        <dbReference type="Pfam" id="PF14332"/>
    </source>
</evidence>
<dbReference type="SUPFAM" id="SSF55781">
    <property type="entry name" value="GAF domain-like"/>
    <property type="match status" value="1"/>
</dbReference>